<protein>
    <recommendedName>
        <fullName evidence="1">SPOR domain-containing protein</fullName>
    </recommendedName>
</protein>
<dbReference type="GO" id="GO:0042834">
    <property type="term" value="F:peptidoglycan binding"/>
    <property type="evidence" value="ECO:0007669"/>
    <property type="project" value="InterPro"/>
</dbReference>
<feature type="domain" description="SPOR" evidence="1">
    <location>
        <begin position="153"/>
        <end position="236"/>
    </location>
</feature>
<sequence>MTLWGLVALACTGLAVFGSNAALMVPQGMLSNLHQPRNAGASIETLRREVRNLRAETIRLGRESELLRSRFALQERSGGEITRRVGALESSVPLLIEERSTDTARVDRDNTTASIGENGAFSFEAEGGSVSVRQSPMPQVLPEQPLPQPLALPSTSTEYGVAVGAPVSAEQAPGLWTDLSLKLGPLLLGMAPLLAEETDGAGRRIIVGPVAALAEARTLCERFERVSIACQPMPYDGAPLAQNP</sequence>
<dbReference type="AlphaFoldDB" id="A0A178HWM2"/>
<reference evidence="2 3" key="1">
    <citation type="submission" date="2016-03" db="EMBL/GenBank/DDBJ databases">
        <title>Genome sequencing of Devosia sp. S37.</title>
        <authorList>
            <person name="Mohd Nor M."/>
        </authorList>
    </citation>
    <scope>NUCLEOTIDE SEQUENCE [LARGE SCALE GENOMIC DNA]</scope>
    <source>
        <strain evidence="2 3">S37</strain>
    </source>
</reference>
<dbReference type="EMBL" id="LVVY01000094">
    <property type="protein sequence ID" value="OAM76416.1"/>
    <property type="molecule type" value="Genomic_DNA"/>
</dbReference>
<dbReference type="InterPro" id="IPR007730">
    <property type="entry name" value="SPOR-like_dom"/>
</dbReference>
<keyword evidence="3" id="KW-1185">Reference proteome</keyword>
<name>A0A178HWM2_9HYPH</name>
<organism evidence="2 3">
    <name type="scientific">Devosia elaeis</name>
    <dbReference type="NCBI Taxonomy" id="1770058"/>
    <lineage>
        <taxon>Bacteria</taxon>
        <taxon>Pseudomonadati</taxon>
        <taxon>Pseudomonadota</taxon>
        <taxon>Alphaproteobacteria</taxon>
        <taxon>Hyphomicrobiales</taxon>
        <taxon>Devosiaceae</taxon>
        <taxon>Devosia</taxon>
    </lineage>
</organism>
<proteinExistence type="predicted"/>
<evidence type="ECO:0000313" key="3">
    <source>
        <dbReference type="Proteomes" id="UP000078389"/>
    </source>
</evidence>
<comment type="caution">
    <text evidence="2">The sequence shown here is derived from an EMBL/GenBank/DDBJ whole genome shotgun (WGS) entry which is preliminary data.</text>
</comment>
<dbReference type="STRING" id="1770058.A3840_12970"/>
<gene>
    <name evidence="2" type="ORF">A3840_12970</name>
</gene>
<accession>A0A178HWM2</accession>
<evidence type="ECO:0000313" key="2">
    <source>
        <dbReference type="EMBL" id="OAM76416.1"/>
    </source>
</evidence>
<evidence type="ECO:0000259" key="1">
    <source>
        <dbReference type="PROSITE" id="PS51724"/>
    </source>
</evidence>
<dbReference type="PROSITE" id="PS51724">
    <property type="entry name" value="SPOR"/>
    <property type="match status" value="1"/>
</dbReference>
<dbReference type="Proteomes" id="UP000078389">
    <property type="component" value="Unassembled WGS sequence"/>
</dbReference>